<protein>
    <submittedName>
        <fullName evidence="1">Uncharacterized protein</fullName>
    </submittedName>
</protein>
<dbReference type="AlphaFoldDB" id="A0AAV3WDZ2"/>
<comment type="caution">
    <text evidence="1">The sequence shown here is derived from an EMBL/GenBank/DDBJ whole genome shotgun (WGS) entry which is preliminary data.</text>
</comment>
<reference evidence="1 2" key="1">
    <citation type="submission" date="2019-07" db="EMBL/GenBank/DDBJ databases">
        <title>Whole genome shotgun sequence of Acinetobacter johnsonii NBRC 102197.</title>
        <authorList>
            <person name="Hosoyama A."/>
            <person name="Uohara A."/>
            <person name="Ohji S."/>
            <person name="Ichikawa N."/>
        </authorList>
    </citation>
    <scope>NUCLEOTIDE SEQUENCE [LARGE SCALE GENOMIC DNA]</scope>
    <source>
        <strain evidence="1 2">NBRC 102197</strain>
    </source>
</reference>
<evidence type="ECO:0000313" key="2">
    <source>
        <dbReference type="Proteomes" id="UP000321274"/>
    </source>
</evidence>
<dbReference type="EMBL" id="BJUJ01000062">
    <property type="protein sequence ID" value="GEK44844.1"/>
    <property type="molecule type" value="Genomic_DNA"/>
</dbReference>
<sequence>MTLEFDAVNGKKYYLSKRALKHIIDGEFATQPIGNGQTKSILTGGLHIKNGFESFLKNHPTIAHLYNYNSSLHEDWFYVRELQNSVLTAKLPRTLFNKRAASATLAVDKY</sequence>
<proteinExistence type="predicted"/>
<organism evidence="1 2">
    <name type="scientific">Acinetobacter johnsonii</name>
    <dbReference type="NCBI Taxonomy" id="40214"/>
    <lineage>
        <taxon>Bacteria</taxon>
        <taxon>Pseudomonadati</taxon>
        <taxon>Pseudomonadota</taxon>
        <taxon>Gammaproteobacteria</taxon>
        <taxon>Moraxellales</taxon>
        <taxon>Moraxellaceae</taxon>
        <taxon>Acinetobacter</taxon>
    </lineage>
</organism>
<gene>
    <name evidence="1" type="ORF">AJO04nite_21020</name>
</gene>
<dbReference type="Proteomes" id="UP000321274">
    <property type="component" value="Unassembled WGS sequence"/>
</dbReference>
<evidence type="ECO:0000313" key="1">
    <source>
        <dbReference type="EMBL" id="GEK44844.1"/>
    </source>
</evidence>
<name>A0AAV3WDZ2_ACIJO</name>
<accession>A0AAV3WDZ2</accession>
<dbReference type="RefSeq" id="WP_114837056.1">
    <property type="nucleotide sequence ID" value="NZ_BJUJ01000062.1"/>
</dbReference>